<reference evidence="2" key="1">
    <citation type="submission" date="2018-02" db="EMBL/GenBank/DDBJ databases">
        <authorList>
            <person name="Hausmann B."/>
        </authorList>
    </citation>
    <scope>NUCLEOTIDE SEQUENCE [LARGE SCALE GENOMIC DNA]</scope>
    <source>
        <strain evidence="2">Peat soil MAG SbA5</strain>
    </source>
</reference>
<accession>A0A2N9LLW7</accession>
<dbReference type="SUPFAM" id="SSF63829">
    <property type="entry name" value="Calcium-dependent phosphotriesterase"/>
    <property type="match status" value="1"/>
</dbReference>
<dbReference type="OrthoDB" id="124963at2"/>
<sequence length="426" mass="43520">MRIPRLVLISLTAPLLPFMLIGCGRTTIINDLGSPGNPQPGGSGSTAAFVYVVSQSTSGTPNQVVAFTADANGLLTAVPGSPFNQDVTSIAANGKYLMATANSQPDINTYTIALNGAPTLATQFNYGQDAGYRSNIDTTCGGMGGLLFDHSGQSLYAAVGNINCSSNNAIASFAVDPSTGSLSYLGNVNIGYNSSSDIAFLGTNDFAYSALPGMYWSVMSFERGSNGMLDRNGSFTSVHLMAAPPGSSLGLINGYTPGLTGTDTANHVAIAEYPDFTVNGAPQPVQLASYTADANGNLSTNDTYATMPATSVTTPLDLEISSSGTLLAVGGVGGLQVFHFNGANSITGFTSLLTADSISGMSWDNSNHLYAFTLTGAAYGSNSVSPGKLHVFSVTNTTASEAPGSPYTIPTPVAIAVQPAVAAQPD</sequence>
<evidence type="ECO:0000313" key="2">
    <source>
        <dbReference type="Proteomes" id="UP000239735"/>
    </source>
</evidence>
<gene>
    <name evidence="1" type="ORF">SBA5_420003</name>
</gene>
<evidence type="ECO:0008006" key="3">
    <source>
        <dbReference type="Google" id="ProtNLM"/>
    </source>
</evidence>
<dbReference type="EMBL" id="OKRB01000100">
    <property type="protein sequence ID" value="SPE24103.1"/>
    <property type="molecule type" value="Genomic_DNA"/>
</dbReference>
<protein>
    <recommendedName>
        <fullName evidence="3">Lipoprotein</fullName>
    </recommendedName>
</protein>
<dbReference type="InterPro" id="IPR015943">
    <property type="entry name" value="WD40/YVTN_repeat-like_dom_sf"/>
</dbReference>
<dbReference type="Proteomes" id="UP000239735">
    <property type="component" value="Unassembled WGS sequence"/>
</dbReference>
<dbReference type="PROSITE" id="PS51257">
    <property type="entry name" value="PROKAR_LIPOPROTEIN"/>
    <property type="match status" value="1"/>
</dbReference>
<proteinExistence type="predicted"/>
<organism evidence="1 2">
    <name type="scientific">Candidatus Sulfuritelmatomonas gaucii</name>
    <dbReference type="NCBI Taxonomy" id="2043161"/>
    <lineage>
        <taxon>Bacteria</taxon>
        <taxon>Pseudomonadati</taxon>
        <taxon>Acidobacteriota</taxon>
        <taxon>Terriglobia</taxon>
        <taxon>Terriglobales</taxon>
        <taxon>Acidobacteriaceae</taxon>
        <taxon>Candidatus Sulfuritelmatomonas</taxon>
    </lineage>
</organism>
<dbReference type="Gene3D" id="2.130.10.10">
    <property type="entry name" value="YVTN repeat-like/Quinoprotein amine dehydrogenase"/>
    <property type="match status" value="1"/>
</dbReference>
<evidence type="ECO:0000313" key="1">
    <source>
        <dbReference type="EMBL" id="SPE24103.1"/>
    </source>
</evidence>
<dbReference type="AlphaFoldDB" id="A0A2N9LLW7"/>
<name>A0A2N9LLW7_9BACT</name>